<dbReference type="InterPro" id="IPR003423">
    <property type="entry name" value="OMP_efflux"/>
</dbReference>
<evidence type="ECO:0000313" key="5">
    <source>
        <dbReference type="Proteomes" id="UP000194161"/>
    </source>
</evidence>
<dbReference type="Proteomes" id="UP000194161">
    <property type="component" value="Chromosome"/>
</dbReference>
<feature type="region of interest" description="Disordered" evidence="3">
    <location>
        <begin position="494"/>
        <end position="519"/>
    </location>
</feature>
<dbReference type="GO" id="GO:0015562">
    <property type="term" value="F:efflux transmembrane transporter activity"/>
    <property type="evidence" value="ECO:0007669"/>
    <property type="project" value="InterPro"/>
</dbReference>
<protein>
    <submittedName>
        <fullName evidence="4">RND transporter</fullName>
    </submittedName>
</protein>
<dbReference type="Gene3D" id="1.20.1600.10">
    <property type="entry name" value="Outer membrane efflux proteins (OEP)"/>
    <property type="match status" value="1"/>
</dbReference>
<dbReference type="Gene3D" id="2.20.200.10">
    <property type="entry name" value="Outer membrane efflux proteins (OEP)"/>
    <property type="match status" value="1"/>
</dbReference>
<comment type="similarity">
    <text evidence="1 2">Belongs to the outer membrane factor (OMF) (TC 1.B.17) family.</text>
</comment>
<dbReference type="OrthoDB" id="9770517at2"/>
<keyword evidence="2" id="KW-0472">Membrane</keyword>
<organism evidence="4 5">
    <name type="scientific">Bordetella genomosp. 13</name>
    <dbReference type="NCBI Taxonomy" id="463040"/>
    <lineage>
        <taxon>Bacteria</taxon>
        <taxon>Pseudomonadati</taxon>
        <taxon>Pseudomonadota</taxon>
        <taxon>Betaproteobacteria</taxon>
        <taxon>Burkholderiales</taxon>
        <taxon>Alcaligenaceae</taxon>
        <taxon>Bordetella</taxon>
    </lineage>
</organism>
<dbReference type="AlphaFoldDB" id="A0A1W6ZAE7"/>
<evidence type="ECO:0000256" key="2">
    <source>
        <dbReference type="RuleBase" id="RU362097"/>
    </source>
</evidence>
<keyword evidence="2" id="KW-0449">Lipoprotein</keyword>
<comment type="subcellular location">
    <subcellularLocation>
        <location evidence="2">Cell membrane</location>
        <topology evidence="2">Lipid-anchor</topology>
    </subcellularLocation>
</comment>
<dbReference type="RefSeq" id="WP_086077577.1">
    <property type="nucleotide sequence ID" value="NZ_CP021111.1"/>
</dbReference>
<dbReference type="KEGG" id="bgm:CAL15_05040"/>
<dbReference type="GO" id="GO:0005886">
    <property type="term" value="C:plasma membrane"/>
    <property type="evidence" value="ECO:0007669"/>
    <property type="project" value="UniProtKB-SubCell"/>
</dbReference>
<evidence type="ECO:0000256" key="3">
    <source>
        <dbReference type="SAM" id="MobiDB-lite"/>
    </source>
</evidence>
<keyword evidence="5" id="KW-1185">Reference proteome</keyword>
<dbReference type="SUPFAM" id="SSF56954">
    <property type="entry name" value="Outer membrane efflux proteins (OEP)"/>
    <property type="match status" value="1"/>
</dbReference>
<gene>
    <name evidence="4" type="ORF">CAL15_05040</name>
</gene>
<proteinExistence type="inferred from homology"/>
<name>A0A1W6ZAE7_9BORD</name>
<evidence type="ECO:0000256" key="1">
    <source>
        <dbReference type="ARBA" id="ARBA00007613"/>
    </source>
</evidence>
<dbReference type="EMBL" id="CP021111">
    <property type="protein sequence ID" value="ARP93804.1"/>
    <property type="molecule type" value="Genomic_DNA"/>
</dbReference>
<evidence type="ECO:0000313" key="4">
    <source>
        <dbReference type="EMBL" id="ARP93804.1"/>
    </source>
</evidence>
<keyword evidence="2" id="KW-0564">Palmitate</keyword>
<keyword evidence="2" id="KW-0812">Transmembrane</keyword>
<dbReference type="Pfam" id="PF02321">
    <property type="entry name" value="OEP"/>
    <property type="match status" value="2"/>
</dbReference>
<sequence>MSLLDRSNRLLMTGVLCLSGCVKLGPDFAPQREAWVDDWTSAPLQQASLRQSQPDVRQWWAVFEDPVLEHLIAQADAYNAGVRIAGLQILEARAQLGIAQSGRYPQSRIVSADALYQHRSSHSSEGNLRPSSFWQFSAGFDVGWELDFWGRFSRAIESADAAYFAAQANRQDVLVLLHAQVAESYFALRTTEARLRIARDNAVIQRRSFEITTRLFQSGESDELDLQQARTQYLATLGTLPQLEGQITRLRNALAVLIGRPPNPMPDLPDMTEKAALIPLIDRAILQDVPAELLSRRPDVRAAELRIAAQSALVGVAEANLYPSLAVLGSIVWSATSLAGTSSTVALLGGPALSWNVFDQGRFHNEVRVQDARLQQLIVSYQDAVRQAAREADDAASGLVKAVERDGILHDAAMAAKRSLSLANSLYREGYTDFQRVLDAQRALASQQDIYVVNRGTAVSELIALYKALGGGWHSAEPVIDEATRDQMQQRTDWGDLLSEEAPRTSVAIPIGKKERSDE</sequence>
<keyword evidence="2" id="KW-1134">Transmembrane beta strand</keyword>
<reference evidence="4 5" key="1">
    <citation type="submission" date="2017-05" db="EMBL/GenBank/DDBJ databases">
        <title>Complete and WGS of Bordetella genogroups.</title>
        <authorList>
            <person name="Spilker T."/>
            <person name="LiPuma J."/>
        </authorList>
    </citation>
    <scope>NUCLEOTIDE SEQUENCE [LARGE SCALE GENOMIC DNA]</scope>
    <source>
        <strain evidence="4 5">AU7206</strain>
    </source>
</reference>
<dbReference type="PANTHER" id="PTHR30203:SF32">
    <property type="entry name" value="CATION EFFLUX SYSTEM PROTEIN CUSC"/>
    <property type="match status" value="1"/>
</dbReference>
<accession>A0A1W6ZAE7</accession>
<dbReference type="NCBIfam" id="TIGR01845">
    <property type="entry name" value="outer_NodT"/>
    <property type="match status" value="1"/>
</dbReference>
<dbReference type="STRING" id="463040.CAL15_05040"/>
<dbReference type="InterPro" id="IPR010131">
    <property type="entry name" value="MdtP/NodT-like"/>
</dbReference>
<dbReference type="PANTHER" id="PTHR30203">
    <property type="entry name" value="OUTER MEMBRANE CATION EFFLUX PROTEIN"/>
    <property type="match status" value="1"/>
</dbReference>